<sequence length="173" mass="19442">MDSMEEAEPPPPPPLAPLNHYQPYSLPRTSNPHGQTTPFHLRPNSPPPHLLLSPPSPPPTLRLPLHEPDSPTPAANRRREFPLLRHRQRSHGIRCDDGIGEENSKGSIERVEEQMRGCFIKNKRGRKRQLSPSAAAVAEQRRLNSDGFVGSVVGFDPHESRLRALELVYQFHG</sequence>
<organism evidence="2 3">
    <name type="scientific">Rubus argutus</name>
    <name type="common">Southern blackberry</name>
    <dbReference type="NCBI Taxonomy" id="59490"/>
    <lineage>
        <taxon>Eukaryota</taxon>
        <taxon>Viridiplantae</taxon>
        <taxon>Streptophyta</taxon>
        <taxon>Embryophyta</taxon>
        <taxon>Tracheophyta</taxon>
        <taxon>Spermatophyta</taxon>
        <taxon>Magnoliopsida</taxon>
        <taxon>eudicotyledons</taxon>
        <taxon>Gunneridae</taxon>
        <taxon>Pentapetalae</taxon>
        <taxon>rosids</taxon>
        <taxon>fabids</taxon>
        <taxon>Rosales</taxon>
        <taxon>Rosaceae</taxon>
        <taxon>Rosoideae</taxon>
        <taxon>Rosoideae incertae sedis</taxon>
        <taxon>Rubus</taxon>
    </lineage>
</organism>
<evidence type="ECO:0000313" key="3">
    <source>
        <dbReference type="Proteomes" id="UP001457282"/>
    </source>
</evidence>
<feature type="region of interest" description="Disordered" evidence="1">
    <location>
        <begin position="1"/>
        <end position="101"/>
    </location>
</feature>
<dbReference type="PANTHER" id="PTHR37697">
    <property type="entry name" value="AP2-LIKE ETHYLENE-RESPONSIVE TRANSCRIPTION FACTOR SNZ"/>
    <property type="match status" value="1"/>
</dbReference>
<feature type="compositionally biased region" description="Polar residues" evidence="1">
    <location>
        <begin position="27"/>
        <end position="38"/>
    </location>
</feature>
<accession>A0AAW1WUJ9</accession>
<evidence type="ECO:0000256" key="1">
    <source>
        <dbReference type="SAM" id="MobiDB-lite"/>
    </source>
</evidence>
<dbReference type="Proteomes" id="UP001457282">
    <property type="component" value="Unassembled WGS sequence"/>
</dbReference>
<dbReference type="EMBL" id="JBEDUW010000005">
    <property type="protein sequence ID" value="KAK9927374.1"/>
    <property type="molecule type" value="Genomic_DNA"/>
</dbReference>
<reference evidence="2 3" key="1">
    <citation type="journal article" date="2023" name="G3 (Bethesda)">
        <title>A chromosome-length genome assembly and annotation of blackberry (Rubus argutus, cv. 'Hillquist').</title>
        <authorList>
            <person name="Bruna T."/>
            <person name="Aryal R."/>
            <person name="Dudchenko O."/>
            <person name="Sargent D.J."/>
            <person name="Mead D."/>
            <person name="Buti M."/>
            <person name="Cavallini A."/>
            <person name="Hytonen T."/>
            <person name="Andres J."/>
            <person name="Pham M."/>
            <person name="Weisz D."/>
            <person name="Mascagni F."/>
            <person name="Usai G."/>
            <person name="Natali L."/>
            <person name="Bassil N."/>
            <person name="Fernandez G.E."/>
            <person name="Lomsadze A."/>
            <person name="Armour M."/>
            <person name="Olukolu B."/>
            <person name="Poorten T."/>
            <person name="Britton C."/>
            <person name="Davik J."/>
            <person name="Ashrafi H."/>
            <person name="Aiden E.L."/>
            <person name="Borodovsky M."/>
            <person name="Worthington M."/>
        </authorList>
    </citation>
    <scope>NUCLEOTIDE SEQUENCE [LARGE SCALE GENOMIC DNA]</scope>
    <source>
        <strain evidence="2">PI 553951</strain>
    </source>
</reference>
<name>A0AAW1WUJ9_RUBAR</name>
<evidence type="ECO:0000313" key="2">
    <source>
        <dbReference type="EMBL" id="KAK9927374.1"/>
    </source>
</evidence>
<dbReference type="AlphaFoldDB" id="A0AAW1WUJ9"/>
<proteinExistence type="predicted"/>
<keyword evidence="3" id="KW-1185">Reference proteome</keyword>
<feature type="compositionally biased region" description="Pro residues" evidence="1">
    <location>
        <begin position="44"/>
        <end position="61"/>
    </location>
</feature>
<dbReference type="PANTHER" id="PTHR37697:SF2">
    <property type="entry name" value="AP2-LIKE ETHYLENE-RESPONSIVE TRANSCRIPTION FACTOR SNZ"/>
    <property type="match status" value="1"/>
</dbReference>
<comment type="caution">
    <text evidence="2">The sequence shown here is derived from an EMBL/GenBank/DDBJ whole genome shotgun (WGS) entry which is preliminary data.</text>
</comment>
<gene>
    <name evidence="2" type="ORF">M0R45_024559</name>
</gene>
<protein>
    <submittedName>
        <fullName evidence="2">Uncharacterized protein</fullName>
    </submittedName>
</protein>